<dbReference type="GO" id="GO:0006259">
    <property type="term" value="P:DNA metabolic process"/>
    <property type="evidence" value="ECO:0007669"/>
    <property type="project" value="UniProtKB-ARBA"/>
</dbReference>
<organism evidence="5 6">
    <name type="scientific">Gnathostoma spinigerum</name>
    <dbReference type="NCBI Taxonomy" id="75299"/>
    <lineage>
        <taxon>Eukaryota</taxon>
        <taxon>Metazoa</taxon>
        <taxon>Ecdysozoa</taxon>
        <taxon>Nematoda</taxon>
        <taxon>Chromadorea</taxon>
        <taxon>Rhabditida</taxon>
        <taxon>Spirurina</taxon>
        <taxon>Gnathostomatomorpha</taxon>
        <taxon>Gnathostomatoidea</taxon>
        <taxon>Gnathostomatidae</taxon>
        <taxon>Gnathostoma</taxon>
    </lineage>
</organism>
<comment type="subcellular location">
    <subcellularLocation>
        <location evidence="1">Nucleus</location>
    </subcellularLocation>
</comment>
<reference evidence="5 6" key="1">
    <citation type="submission" date="2024-08" db="EMBL/GenBank/DDBJ databases">
        <title>Gnathostoma spinigerum genome.</title>
        <authorList>
            <person name="Gonzalez-Bertolin B."/>
            <person name="Monzon S."/>
            <person name="Zaballos A."/>
            <person name="Jimenez P."/>
            <person name="Dekumyoy P."/>
            <person name="Varona S."/>
            <person name="Cuesta I."/>
            <person name="Sumanam S."/>
            <person name="Adisakwattana P."/>
            <person name="Gasser R.B."/>
            <person name="Hernandez-Gonzalez A."/>
            <person name="Young N.D."/>
            <person name="Perteguer M.J."/>
        </authorList>
    </citation>
    <scope>NUCLEOTIDE SEQUENCE [LARGE SCALE GENOMIC DNA]</scope>
    <source>
        <strain evidence="5">AL3</strain>
        <tissue evidence="5">Liver</tissue>
    </source>
</reference>
<evidence type="ECO:0000256" key="4">
    <source>
        <dbReference type="PIRNR" id="PIRNR011312"/>
    </source>
</evidence>
<proteinExistence type="inferred from homology"/>
<dbReference type="GO" id="GO:0000077">
    <property type="term" value="P:DNA damage checkpoint signaling"/>
    <property type="evidence" value="ECO:0007669"/>
    <property type="project" value="UniProtKB-ARBA"/>
</dbReference>
<dbReference type="AlphaFoldDB" id="A0ABD6F3D9"/>
<dbReference type="GO" id="GO:0005634">
    <property type="term" value="C:nucleus"/>
    <property type="evidence" value="ECO:0007669"/>
    <property type="project" value="UniProtKB-SubCell"/>
</dbReference>
<evidence type="ECO:0000313" key="6">
    <source>
        <dbReference type="Proteomes" id="UP001608902"/>
    </source>
</evidence>
<evidence type="ECO:0000313" key="5">
    <source>
        <dbReference type="EMBL" id="MFH4983790.1"/>
    </source>
</evidence>
<dbReference type="InterPro" id="IPR007150">
    <property type="entry name" value="HUS1/Mec3"/>
</dbReference>
<dbReference type="PANTHER" id="PTHR12900:SF0">
    <property type="entry name" value="CHECKPOINT PROTEIN"/>
    <property type="match status" value="1"/>
</dbReference>
<accession>A0ABD6F3D9</accession>
<comment type="caution">
    <text evidence="5">The sequence shown here is derived from an EMBL/GenBank/DDBJ whole genome shotgun (WGS) entry which is preliminary data.</text>
</comment>
<gene>
    <name evidence="5" type="ORF">AB6A40_010499</name>
</gene>
<dbReference type="InterPro" id="IPR016580">
    <property type="entry name" value="HUS1"/>
</dbReference>
<evidence type="ECO:0000256" key="1">
    <source>
        <dbReference type="ARBA" id="ARBA00004123"/>
    </source>
</evidence>
<sequence length="278" mass="31189">MKFLAAFSDQGATDTFNKILETVCKLCKDRLTVRIDERSVHLINADFLRSNGTYLQITLHATEFFSTYIMGGVSSECNEIVMELDKDHLLRSTTAARDQSIKIRLTKIGCIPHLKIEQKLNAVVHEIPIELIPTKQWRSSLPPDKSGVKVSLFLPPLSTFRSLIVSLKNMGAKHLMIKANRHGELQISGDMESAEVSIYFSDLSTSVSEQSELVGDETNNTMFTVRVDIRAVYALFRSLLANFTLSRTRLRIIPEKMAIFSIDQADATLFYAISGVVL</sequence>
<dbReference type="Proteomes" id="UP001608902">
    <property type="component" value="Unassembled WGS sequence"/>
</dbReference>
<dbReference type="Gene3D" id="3.70.10.10">
    <property type="match status" value="1"/>
</dbReference>
<keyword evidence="6" id="KW-1185">Reference proteome</keyword>
<dbReference type="PIRSF" id="PIRSF011312">
    <property type="entry name" value="Cell_cycle_HUS1"/>
    <property type="match status" value="1"/>
</dbReference>
<keyword evidence="3" id="KW-0539">Nucleus</keyword>
<evidence type="ECO:0000256" key="3">
    <source>
        <dbReference type="ARBA" id="ARBA00023242"/>
    </source>
</evidence>
<evidence type="ECO:0000256" key="2">
    <source>
        <dbReference type="ARBA" id="ARBA00005563"/>
    </source>
</evidence>
<dbReference type="Pfam" id="PF04005">
    <property type="entry name" value="Hus1"/>
    <property type="match status" value="1"/>
</dbReference>
<protein>
    <recommendedName>
        <fullName evidence="4">Checkpoint protein</fullName>
    </recommendedName>
</protein>
<dbReference type="EMBL" id="JBGFUD010013768">
    <property type="protein sequence ID" value="MFH4983790.1"/>
    <property type="molecule type" value="Genomic_DNA"/>
</dbReference>
<dbReference type="PANTHER" id="PTHR12900">
    <property type="entry name" value="MITOTIC AND DNA DAMAGE CHECKPOINT PROTEIN HUS1"/>
    <property type="match status" value="1"/>
</dbReference>
<name>A0ABD6F3D9_9BILA</name>
<comment type="similarity">
    <text evidence="2 4">Belongs to the HUS1 family.</text>
</comment>